<evidence type="ECO:0000313" key="2">
    <source>
        <dbReference type="Proteomes" id="UP000192468"/>
    </source>
</evidence>
<organism evidence="1 2">
    <name type="scientific">Clostridium acidisoli DSM 12555</name>
    <dbReference type="NCBI Taxonomy" id="1121291"/>
    <lineage>
        <taxon>Bacteria</taxon>
        <taxon>Bacillati</taxon>
        <taxon>Bacillota</taxon>
        <taxon>Clostridia</taxon>
        <taxon>Eubacteriales</taxon>
        <taxon>Clostridiaceae</taxon>
        <taxon>Clostridium</taxon>
    </lineage>
</organism>
<keyword evidence="2" id="KW-1185">Reference proteome</keyword>
<reference evidence="1 2" key="1">
    <citation type="submission" date="2017-04" db="EMBL/GenBank/DDBJ databases">
        <authorList>
            <person name="Afonso C.L."/>
            <person name="Miller P.J."/>
            <person name="Scott M.A."/>
            <person name="Spackman E."/>
            <person name="Goraichik I."/>
            <person name="Dimitrov K.M."/>
            <person name="Suarez D.L."/>
            <person name="Swayne D.E."/>
        </authorList>
    </citation>
    <scope>NUCLEOTIDE SEQUENCE [LARGE SCALE GENOMIC DNA]</scope>
    <source>
        <strain evidence="1 2">DSM 12555</strain>
    </source>
</reference>
<evidence type="ECO:0000313" key="1">
    <source>
        <dbReference type="EMBL" id="SMC21346.1"/>
    </source>
</evidence>
<protein>
    <submittedName>
        <fullName evidence="1">Uncharacterized protein</fullName>
    </submittedName>
</protein>
<dbReference type="RefSeq" id="WP_278326781.1">
    <property type="nucleotide sequence ID" value="NZ_FWXH01000003.1"/>
</dbReference>
<name>A0A1W1XBM3_9CLOT</name>
<dbReference type="STRING" id="1121291.SAMN02745134_01252"/>
<proteinExistence type="predicted"/>
<sequence length="43" mass="4690">MKKLCGFMGKFFLGMVALISIVEPASLSGVATEKMPKSIEKDR</sequence>
<dbReference type="Proteomes" id="UP000192468">
    <property type="component" value="Unassembled WGS sequence"/>
</dbReference>
<dbReference type="AlphaFoldDB" id="A0A1W1XBM3"/>
<dbReference type="EMBL" id="FWXH01000003">
    <property type="protein sequence ID" value="SMC21346.1"/>
    <property type="molecule type" value="Genomic_DNA"/>
</dbReference>
<accession>A0A1W1XBM3</accession>
<gene>
    <name evidence="1" type="ORF">SAMN02745134_01252</name>
</gene>